<dbReference type="EMBL" id="JAEEGC010000040">
    <property type="protein sequence ID" value="MBV7273252.1"/>
    <property type="molecule type" value="Genomic_DNA"/>
</dbReference>
<dbReference type="RefSeq" id="WP_218320282.1">
    <property type="nucleotide sequence ID" value="NZ_JAEEGC010000040.1"/>
</dbReference>
<dbReference type="Pfam" id="PF13407">
    <property type="entry name" value="Peripla_BP_4"/>
    <property type="match status" value="1"/>
</dbReference>
<feature type="transmembrane region" description="Helical" evidence="4">
    <location>
        <begin position="7"/>
        <end position="24"/>
    </location>
</feature>
<gene>
    <name evidence="6" type="ORF">I6U48_10060</name>
</gene>
<evidence type="ECO:0000256" key="4">
    <source>
        <dbReference type="SAM" id="Phobius"/>
    </source>
</evidence>
<organism evidence="6 7">
    <name type="scientific">Clostridium thailandense</name>
    <dbReference type="NCBI Taxonomy" id="2794346"/>
    <lineage>
        <taxon>Bacteria</taxon>
        <taxon>Bacillati</taxon>
        <taxon>Bacillota</taxon>
        <taxon>Clostridia</taxon>
        <taxon>Eubacteriales</taxon>
        <taxon>Clostridiaceae</taxon>
        <taxon>Clostridium</taxon>
    </lineage>
</organism>
<feature type="domain" description="Periplasmic binding protein" evidence="5">
    <location>
        <begin position="42"/>
        <end position="293"/>
    </location>
</feature>
<evidence type="ECO:0000256" key="2">
    <source>
        <dbReference type="ARBA" id="ARBA00007639"/>
    </source>
</evidence>
<evidence type="ECO:0000313" key="7">
    <source>
        <dbReference type="Proteomes" id="UP000694308"/>
    </source>
</evidence>
<comment type="subcellular location">
    <subcellularLocation>
        <location evidence="1">Cell envelope</location>
    </subcellularLocation>
</comment>
<dbReference type="PANTHER" id="PTHR46847:SF1">
    <property type="entry name" value="D-ALLOSE-BINDING PERIPLASMIC PROTEIN-RELATED"/>
    <property type="match status" value="1"/>
</dbReference>
<protein>
    <submittedName>
        <fullName evidence="6">Substrate-binding domain-containing protein</fullName>
    </submittedName>
</protein>
<evidence type="ECO:0000259" key="5">
    <source>
        <dbReference type="Pfam" id="PF13407"/>
    </source>
</evidence>
<keyword evidence="3" id="KW-0732">Signal</keyword>
<evidence type="ECO:0000256" key="1">
    <source>
        <dbReference type="ARBA" id="ARBA00004196"/>
    </source>
</evidence>
<proteinExistence type="inferred from homology"/>
<evidence type="ECO:0000256" key="3">
    <source>
        <dbReference type="ARBA" id="ARBA00022729"/>
    </source>
</evidence>
<dbReference type="Proteomes" id="UP000694308">
    <property type="component" value="Unassembled WGS sequence"/>
</dbReference>
<evidence type="ECO:0000313" key="6">
    <source>
        <dbReference type="EMBL" id="MBV7273252.1"/>
    </source>
</evidence>
<dbReference type="AlphaFoldDB" id="A0A949TPY5"/>
<name>A0A949TPY5_9CLOT</name>
<keyword evidence="7" id="KW-1185">Reference proteome</keyword>
<dbReference type="GO" id="GO:0030313">
    <property type="term" value="C:cell envelope"/>
    <property type="evidence" value="ECO:0007669"/>
    <property type="project" value="UniProtKB-SubCell"/>
</dbReference>
<keyword evidence="4" id="KW-0472">Membrane</keyword>
<keyword evidence="4" id="KW-1133">Transmembrane helix</keyword>
<dbReference type="InterPro" id="IPR025997">
    <property type="entry name" value="SBP_2_dom"/>
</dbReference>
<keyword evidence="4" id="KW-0812">Transmembrane</keyword>
<accession>A0A949TPY5</accession>
<dbReference type="PANTHER" id="PTHR46847">
    <property type="entry name" value="D-ALLOSE-BINDING PERIPLASMIC PROTEIN-RELATED"/>
    <property type="match status" value="1"/>
</dbReference>
<reference evidence="6" key="1">
    <citation type="submission" date="2020-12" db="EMBL/GenBank/DDBJ databases">
        <title>Clostridium thailandense sp. nov., a novel acetogenic bacterium isolated from peat land soil in Thailand.</title>
        <authorList>
            <person name="Chaikitkaew S."/>
            <person name="Birkeland N.K."/>
        </authorList>
    </citation>
    <scope>NUCLEOTIDE SEQUENCE</scope>
    <source>
        <strain evidence="6">PL3</strain>
    </source>
</reference>
<comment type="caution">
    <text evidence="6">The sequence shown here is derived from an EMBL/GenBank/DDBJ whole genome shotgun (WGS) entry which is preliminary data.</text>
</comment>
<sequence>MRNIKNIVGVFIIFILILYSIVYYNSLTFNETQKNKKVLMVGGLTNGDYWNTIKMGAKAAAEEGNVVFEYMSTKDEGDVKGQISIINNALNKGINALVVAPNDYTEIAKVIEKAYSKNIPVIIMNSKVNTNKFNSYISADNIDEGKKAGDMLVSILGEKFKVGIISSIEGGNSSTEKENGLMELFSQYKGIKVVSKGYCLSDVTMAQDLTKRMISENNDLEAIVALNSTAAEGVSEALSEMNLEGRVKVITFDSTFKEIDYLEKGVITAIVIHDPFTMGYLSVKYAIDALNNKSIPKDIKIDSKIIDGTNMYLQENEKILFPVVK</sequence>
<comment type="similarity">
    <text evidence="2">Belongs to the bacterial solute-binding protein 2 family.</text>
</comment>